<proteinExistence type="predicted"/>
<dbReference type="RefSeq" id="WP_189748100.1">
    <property type="nucleotide sequence ID" value="NZ_BMRL01000036.1"/>
</dbReference>
<comment type="caution">
    <text evidence="1">The sequence shown here is derived from an EMBL/GenBank/DDBJ whole genome shotgun (WGS) entry which is preliminary data.</text>
</comment>
<evidence type="ECO:0000313" key="2">
    <source>
        <dbReference type="Proteomes" id="UP000613974"/>
    </source>
</evidence>
<sequence length="111" mass="12455">MSFDFPPHLRALQAQLHRVRADHTALCATLPWSAEPLPGWTVQEGRYSPRGDVPASPGYTPEQQVTLGRLERRLRRLTGVVMTDAFWQSVEREKVVAARMALKRAHEPAAG</sequence>
<accession>A0ABQ3SLH3</accession>
<name>A0ABQ3SLH3_9ACTN</name>
<reference evidence="2" key="1">
    <citation type="submission" date="2023-07" db="EMBL/GenBank/DDBJ databases">
        <title>Whole genome shotgun sequence of Streptomyces nojiriensis NBRC 13794.</title>
        <authorList>
            <person name="Komaki H."/>
            <person name="Tamura T."/>
        </authorList>
    </citation>
    <scope>NUCLEOTIDE SEQUENCE [LARGE SCALE GENOMIC DNA]</scope>
    <source>
        <strain evidence="2">NBRC 13794</strain>
    </source>
</reference>
<evidence type="ECO:0000313" key="1">
    <source>
        <dbReference type="EMBL" id="GHI68978.1"/>
    </source>
</evidence>
<dbReference type="Proteomes" id="UP000613974">
    <property type="component" value="Unassembled WGS sequence"/>
</dbReference>
<organism evidence="1 2">
    <name type="scientific">Streptomyces nojiriensis</name>
    <dbReference type="NCBI Taxonomy" id="66374"/>
    <lineage>
        <taxon>Bacteria</taxon>
        <taxon>Bacillati</taxon>
        <taxon>Actinomycetota</taxon>
        <taxon>Actinomycetes</taxon>
        <taxon>Kitasatosporales</taxon>
        <taxon>Streptomycetaceae</taxon>
        <taxon>Streptomyces</taxon>
    </lineage>
</organism>
<dbReference type="GeneID" id="95587293"/>
<gene>
    <name evidence="1" type="ORF">Snoj_28960</name>
</gene>
<protein>
    <submittedName>
        <fullName evidence="1">Uncharacterized protein</fullName>
    </submittedName>
</protein>
<keyword evidence="2" id="KW-1185">Reference proteome</keyword>
<dbReference type="EMBL" id="BNEC01000005">
    <property type="protein sequence ID" value="GHI68978.1"/>
    <property type="molecule type" value="Genomic_DNA"/>
</dbReference>